<comment type="similarity">
    <text evidence="8">Belongs to the FGAMS family.</text>
</comment>
<dbReference type="Proteomes" id="UP000228503">
    <property type="component" value="Unassembled WGS sequence"/>
</dbReference>
<protein>
    <recommendedName>
        <fullName evidence="8">Phosphoribosylformylglycinamidine synthase subunit PurL</fullName>
        <shortName evidence="8">FGAM synthase</shortName>
        <ecNumber evidence="8">6.3.5.3</ecNumber>
    </recommendedName>
    <alternativeName>
        <fullName evidence="8">Formylglycinamide ribonucleotide amidotransferase subunit II</fullName>
        <shortName evidence="8">FGAR amidotransferase II</shortName>
        <shortName evidence="8">FGAR-AT II</shortName>
    </alternativeName>
    <alternativeName>
        <fullName evidence="8">Glutamine amidotransferase PurL</fullName>
    </alternativeName>
    <alternativeName>
        <fullName evidence="8">Phosphoribosylformylglycinamidine synthase subunit II</fullName>
    </alternativeName>
</protein>
<dbReference type="CDD" id="cd02204">
    <property type="entry name" value="PurL_repeat2"/>
    <property type="match status" value="1"/>
</dbReference>
<evidence type="ECO:0000256" key="2">
    <source>
        <dbReference type="ARBA" id="ARBA00022598"/>
    </source>
</evidence>
<feature type="binding site" evidence="8">
    <location>
        <position position="307"/>
    </location>
    <ligand>
        <name>Mg(2+)</name>
        <dbReference type="ChEBI" id="CHEBI:18420"/>
        <label>2</label>
    </ligand>
</feature>
<dbReference type="AlphaFoldDB" id="A0A2M7TX40"/>
<accession>A0A2M7TX40</accession>
<comment type="subcellular location">
    <subcellularLocation>
        <location evidence="8">Cytoplasm</location>
    </subcellularLocation>
</comment>
<keyword evidence="2 8" id="KW-0436">Ligase</keyword>
<keyword evidence="6 8" id="KW-0067">ATP-binding</keyword>
<dbReference type="InterPro" id="IPR036604">
    <property type="entry name" value="PurS-like_sf"/>
</dbReference>
<dbReference type="InterPro" id="IPR010918">
    <property type="entry name" value="PurM-like_C_dom"/>
</dbReference>
<dbReference type="InterPro" id="IPR010074">
    <property type="entry name" value="PRibForGlyAmidine_synth_PurL"/>
</dbReference>
<feature type="binding site" evidence="8">
    <location>
        <position position="740"/>
    </location>
    <ligand>
        <name>substrate</name>
    </ligand>
</feature>
<feature type="domain" description="PurM-like N-terminal" evidence="9">
    <location>
        <begin position="265"/>
        <end position="390"/>
    </location>
</feature>
<evidence type="ECO:0000256" key="8">
    <source>
        <dbReference type="HAMAP-Rule" id="MF_00420"/>
    </source>
</evidence>
<dbReference type="NCBIfam" id="TIGR01736">
    <property type="entry name" value="FGAM_synth_II"/>
    <property type="match status" value="1"/>
</dbReference>
<dbReference type="InterPro" id="IPR055181">
    <property type="entry name" value="FGAR-AT_PurM_N-like"/>
</dbReference>
<evidence type="ECO:0000256" key="7">
    <source>
        <dbReference type="ARBA" id="ARBA00022842"/>
    </source>
</evidence>
<dbReference type="PANTHER" id="PTHR43555">
    <property type="entry name" value="PHOSPHORIBOSYLFORMYLGLYCINAMIDINE SYNTHASE SUBUNIT PURL"/>
    <property type="match status" value="1"/>
</dbReference>
<evidence type="ECO:0000259" key="9">
    <source>
        <dbReference type="Pfam" id="PF00586"/>
    </source>
</evidence>
<evidence type="ECO:0000256" key="6">
    <source>
        <dbReference type="ARBA" id="ARBA00022840"/>
    </source>
</evidence>
<dbReference type="CDD" id="cd02203">
    <property type="entry name" value="PurL_repeat1"/>
    <property type="match status" value="1"/>
</dbReference>
<dbReference type="GO" id="GO:0005524">
    <property type="term" value="F:ATP binding"/>
    <property type="evidence" value="ECO:0007669"/>
    <property type="project" value="UniProtKB-UniRule"/>
</dbReference>
<dbReference type="GO" id="GO:0005737">
    <property type="term" value="C:cytoplasm"/>
    <property type="evidence" value="ECO:0007669"/>
    <property type="project" value="UniProtKB-SubCell"/>
</dbReference>
<dbReference type="GO" id="GO:0000287">
    <property type="term" value="F:magnesium ion binding"/>
    <property type="evidence" value="ECO:0007669"/>
    <property type="project" value="UniProtKB-UniRule"/>
</dbReference>
<dbReference type="Gene3D" id="3.30.1280.10">
    <property type="entry name" value="Phosphoribosylformylglycinamidine synthase subunit PurS"/>
    <property type="match status" value="2"/>
</dbReference>
<keyword evidence="1 8" id="KW-0963">Cytoplasm</keyword>
<name>A0A2M7TX40_9BACT</name>
<dbReference type="EC" id="6.3.5.3" evidence="8"/>
<feature type="binding site" evidence="8">
    <location>
        <begin position="511"/>
        <end position="513"/>
    </location>
    <ligand>
        <name>substrate</name>
    </ligand>
</feature>
<feature type="binding site" evidence="8">
    <location>
        <position position="737"/>
    </location>
    <ligand>
        <name>ATP</name>
        <dbReference type="ChEBI" id="CHEBI:30616"/>
    </ligand>
</feature>
<comment type="caution">
    <text evidence="8">Lacks conserved residue(s) required for the propagation of feature annotation.</text>
</comment>
<dbReference type="InterPro" id="IPR036921">
    <property type="entry name" value="PurM-like_N_sf"/>
</dbReference>
<dbReference type="Gene3D" id="1.10.8.750">
    <property type="entry name" value="Phosphoribosylformylglycinamidine synthase, linker domain"/>
    <property type="match status" value="1"/>
</dbReference>
<dbReference type="SUPFAM" id="SSF56042">
    <property type="entry name" value="PurM C-terminal domain-like"/>
    <property type="match status" value="2"/>
</dbReference>
<dbReference type="UniPathway" id="UPA00074">
    <property type="reaction ID" value="UER00128"/>
</dbReference>
<evidence type="ECO:0000256" key="5">
    <source>
        <dbReference type="ARBA" id="ARBA00022755"/>
    </source>
</evidence>
<dbReference type="HAMAP" id="MF_00420">
    <property type="entry name" value="PurL_2"/>
    <property type="match status" value="1"/>
</dbReference>
<evidence type="ECO:0000256" key="4">
    <source>
        <dbReference type="ARBA" id="ARBA00022741"/>
    </source>
</evidence>
<evidence type="ECO:0000313" key="14">
    <source>
        <dbReference type="Proteomes" id="UP000228503"/>
    </source>
</evidence>
<evidence type="ECO:0000256" key="3">
    <source>
        <dbReference type="ARBA" id="ARBA00022723"/>
    </source>
</evidence>
<keyword evidence="4 8" id="KW-0547">Nucleotide-binding</keyword>
<feature type="binding site" evidence="8">
    <location>
        <position position="441"/>
    </location>
    <ligand>
        <name>substrate</name>
    </ligand>
</feature>
<feature type="binding site" evidence="8">
    <location>
        <position position="306"/>
    </location>
    <ligand>
        <name>substrate</name>
    </ligand>
</feature>
<comment type="catalytic activity">
    <reaction evidence="8">
        <text>N(2)-formyl-N(1)-(5-phospho-beta-D-ribosyl)glycinamide + L-glutamine + ATP + H2O = 2-formamido-N(1)-(5-O-phospho-beta-D-ribosyl)acetamidine + L-glutamate + ADP + phosphate + H(+)</text>
        <dbReference type="Rhea" id="RHEA:17129"/>
        <dbReference type="ChEBI" id="CHEBI:15377"/>
        <dbReference type="ChEBI" id="CHEBI:15378"/>
        <dbReference type="ChEBI" id="CHEBI:29985"/>
        <dbReference type="ChEBI" id="CHEBI:30616"/>
        <dbReference type="ChEBI" id="CHEBI:43474"/>
        <dbReference type="ChEBI" id="CHEBI:58359"/>
        <dbReference type="ChEBI" id="CHEBI:147286"/>
        <dbReference type="ChEBI" id="CHEBI:147287"/>
        <dbReference type="ChEBI" id="CHEBI:456216"/>
        <dbReference type="EC" id="6.3.5.3"/>
    </reaction>
</comment>
<comment type="function">
    <text evidence="8">Part of the phosphoribosylformylglycinamidine synthase complex involved in the purines biosynthetic pathway. Catalyzes the ATP-dependent conversion of formylglycinamide ribonucleotide (FGAR) and glutamine to yield formylglycinamidine ribonucleotide (FGAM) and glutamate. The FGAM synthase complex is composed of three subunits. PurQ produces an ammonia molecule by converting glutamine to glutamate. PurL transfers the ammonia molecule to FGAR to form FGAM in an ATP-dependent manner. PurS interacts with PurQ and PurL and is thought to assist in the transfer of the ammonia molecule from PurQ to PurL.</text>
</comment>
<evidence type="ECO:0000259" key="11">
    <source>
        <dbReference type="Pfam" id="PF18072"/>
    </source>
</evidence>
<reference evidence="14" key="1">
    <citation type="submission" date="2017-09" db="EMBL/GenBank/DDBJ databases">
        <title>Depth-based differentiation of microbial function through sediment-hosted aquifers and enrichment of novel symbionts in the deep terrestrial subsurface.</title>
        <authorList>
            <person name="Probst A.J."/>
            <person name="Ladd B."/>
            <person name="Jarett J.K."/>
            <person name="Geller-Mcgrath D.E."/>
            <person name="Sieber C.M.K."/>
            <person name="Emerson J.B."/>
            <person name="Anantharaman K."/>
            <person name="Thomas B.C."/>
            <person name="Malmstrom R."/>
            <person name="Stieglmeier M."/>
            <person name="Klingl A."/>
            <person name="Woyke T."/>
            <person name="Ryan C.M."/>
            <person name="Banfield J.F."/>
        </authorList>
    </citation>
    <scope>NUCLEOTIDE SEQUENCE [LARGE SCALE GENOMIC DNA]</scope>
</reference>
<feature type="active site" description="Proton acceptor" evidence="8">
    <location>
        <position position="285"/>
    </location>
</feature>
<dbReference type="InterPro" id="IPR036676">
    <property type="entry name" value="PurM-like_C_sf"/>
</dbReference>
<feature type="domain" description="FGAR-AT PurM N-terminal-like" evidence="12">
    <location>
        <begin position="613"/>
        <end position="766"/>
    </location>
</feature>
<evidence type="ECO:0000313" key="13">
    <source>
        <dbReference type="EMBL" id="PIZ62388.1"/>
    </source>
</evidence>
<dbReference type="InterPro" id="IPR016188">
    <property type="entry name" value="PurM-like_N"/>
</dbReference>
<comment type="pathway">
    <text evidence="8">Purine metabolism; IMP biosynthesis via de novo pathway; 5-amino-1-(5-phospho-D-ribosyl)imidazole from N(2)-formyl-N(1)-(5-phospho-D-ribosyl)glycinamide: step 1/2.</text>
</comment>
<keyword evidence="7 8" id="KW-0460">Magnesium</keyword>
<dbReference type="InterPro" id="IPR041609">
    <property type="entry name" value="PurL_linker"/>
</dbReference>
<evidence type="ECO:0000259" key="10">
    <source>
        <dbReference type="Pfam" id="PF02769"/>
    </source>
</evidence>
<feature type="binding site" evidence="8">
    <location>
        <position position="469"/>
    </location>
    <ligand>
        <name>Mg(2+)</name>
        <dbReference type="ChEBI" id="CHEBI:18420"/>
        <label>2</label>
    </ligand>
</feature>
<feature type="active site" evidence="8">
    <location>
        <position position="223"/>
    </location>
</feature>
<dbReference type="Gene3D" id="3.90.650.10">
    <property type="entry name" value="PurM-like C-terminal domain"/>
    <property type="match status" value="2"/>
</dbReference>
<dbReference type="Pfam" id="PF18072">
    <property type="entry name" value="FGAR-AT_linker"/>
    <property type="match status" value="1"/>
</dbReference>
<dbReference type="Pfam" id="PF22689">
    <property type="entry name" value="FGAR-AT_PurM_N-like"/>
    <property type="match status" value="1"/>
</dbReference>
<proteinExistence type="inferred from homology"/>
<feature type="domain" description="PurM-like C-terminal" evidence="10">
    <location>
        <begin position="401"/>
        <end position="556"/>
    </location>
</feature>
<organism evidence="13 14">
    <name type="scientific">Candidatus Roizmanbacteria bacterium CG_4_10_14_0_2_um_filter_39_13</name>
    <dbReference type="NCBI Taxonomy" id="1974825"/>
    <lineage>
        <taxon>Bacteria</taxon>
        <taxon>Candidatus Roizmaniibacteriota</taxon>
    </lineage>
</organism>
<keyword evidence="3 8" id="KW-0479">Metal-binding</keyword>
<sequence length="950" mass="105097">MIYRIEVTPHVPTFIDGDGEYILSEILGLGIQTIKKVRVVKIFKLEGNLSKIELQTIIDEVLVESFWQDYAVHTSVLPSKNAQTVEIARKPGVMDTEIESLLKAISDLGIKEIKMAGTGKKYIFTGKLSPKQLTFITEKILMNKIVDRVVTKKEKTLIVGSKRTPTQTIQIRAMNNEDLMKLSHDKLWLNSEEMREIQGYFKKERRDPTDVEVEILAQTWSEHCCHKTFNAELIIDGVKKSSLMSRLKKATKILDKKWCLSVFKDNAGVIELDRDFGISGKVETHNSPSAIEPYGGAMTGSGGVFRDIMGCGLGSKVIMSTDMFCVGVPDLKAEDVPDGCIHPKKLLKEVVRGVRDYGNRMGIPTNNGSVHFHKDYRAKPSIIVGAYGIIPKKQVNKKALRAGDAVITIGGKTGRDGIHGVTFASGSMTANTENTSSSAVQIGNAIEEKRMFDAILVCRDKGLLRFAQDCGGGGYSSAIGEIAEKIGVDIHLDRIPLKYPGLASWEIWISESQERMVIVVAPKDIDQVIQICKNFNVDARVLGEITNTKRLKLFYKDKLECDLEMNFLHDGCPITEKNGTYVPNLFEEPLFAEPKNYNFILKKLLASWDVCSKEPIVRQYDHEVQGTSVLKPFTGPDADVPNDAAVIAPHLGKKTGMAVSHGMFPVFNRIDPYWGAAGAIDEAVRNMVAVGVNPSKIALIDNFIWPTPEERELGDLDRAVDACVDMSLTLKMPFVSGKDSLSSTYNAADGTVIKIPPTLCISAFAPVKNVDHTISADFKGVGNAIYIIGKTKPELGGSAYYALKNKVGNSVPHYDAIKTLKNYKKIYQAIQKKLIISAHDCSEGGIAVALTEMCFGNVSARIDTARIPYEGEMRPDQLLFSESHGRIIVEVPKGFVKEFEKHMESVDCSAIGTVTKESMVRISYKNIKLIESSVIELKRAWKKPMKEVFS</sequence>
<feature type="domain" description="PurM-like C-terminal" evidence="10">
    <location>
        <begin position="781"/>
        <end position="923"/>
    </location>
</feature>
<dbReference type="PANTHER" id="PTHR43555:SF1">
    <property type="entry name" value="PHOSPHORIBOSYLFORMYLGLYCINAMIDINE SYNTHASE SUBUNIT PURL"/>
    <property type="match status" value="1"/>
</dbReference>
<evidence type="ECO:0000256" key="1">
    <source>
        <dbReference type="ARBA" id="ARBA00022490"/>
    </source>
</evidence>
<feature type="binding site" evidence="8">
    <location>
        <position position="701"/>
    </location>
    <ligand>
        <name>ATP</name>
        <dbReference type="ChEBI" id="CHEBI:30616"/>
    </ligand>
</feature>
<gene>
    <name evidence="8 13" type="primary">purL</name>
    <name evidence="13" type="ORF">COY16_04605</name>
</gene>
<comment type="caution">
    <text evidence="13">The sequence shown here is derived from an EMBL/GenBank/DDBJ whole genome shotgun (WGS) entry which is preliminary data.</text>
</comment>
<dbReference type="GO" id="GO:0006189">
    <property type="term" value="P:'de novo' IMP biosynthetic process"/>
    <property type="evidence" value="ECO:0007669"/>
    <property type="project" value="UniProtKB-UniRule"/>
</dbReference>
<comment type="subunit">
    <text evidence="8">Monomer. Part of the FGAM synthase complex composed of 1 PurL, 1 PurQ and 2 PurS subunits.</text>
</comment>
<feature type="binding site" evidence="8">
    <location>
        <position position="283"/>
    </location>
    <ligand>
        <name>Mg(2+)</name>
        <dbReference type="ChEBI" id="CHEBI:18420"/>
        <label>1</label>
    </ligand>
</feature>
<feature type="binding site" evidence="8">
    <location>
        <position position="281"/>
    </location>
    <ligand>
        <name>ATP</name>
        <dbReference type="ChEBI" id="CHEBI:30616"/>
    </ligand>
</feature>
<dbReference type="Pfam" id="PF02769">
    <property type="entry name" value="AIRS_C"/>
    <property type="match status" value="2"/>
</dbReference>
<feature type="domain" description="Phosphoribosylformylglycinamidine synthase linker" evidence="11">
    <location>
        <begin position="185"/>
        <end position="227"/>
    </location>
</feature>
<dbReference type="Pfam" id="PF00586">
    <property type="entry name" value="AIRS"/>
    <property type="match status" value="1"/>
</dbReference>
<dbReference type="Gene3D" id="3.30.1330.10">
    <property type="entry name" value="PurM-like, N-terminal domain"/>
    <property type="match status" value="2"/>
</dbReference>
<dbReference type="EMBL" id="PFOB01000057">
    <property type="protein sequence ID" value="PIZ62388.1"/>
    <property type="molecule type" value="Genomic_DNA"/>
</dbReference>
<dbReference type="SUPFAM" id="SSF55326">
    <property type="entry name" value="PurM N-terminal domain-like"/>
    <property type="match status" value="2"/>
</dbReference>
<keyword evidence="5 8" id="KW-0658">Purine biosynthesis</keyword>
<evidence type="ECO:0000259" key="12">
    <source>
        <dbReference type="Pfam" id="PF22689"/>
    </source>
</evidence>
<dbReference type="GO" id="GO:0004642">
    <property type="term" value="F:phosphoribosylformylglycinamidine synthase activity"/>
    <property type="evidence" value="ECO:0007669"/>
    <property type="project" value="UniProtKB-UniRule"/>
</dbReference>